<keyword evidence="2" id="KW-1133">Transmembrane helix</keyword>
<dbReference type="SUPFAM" id="SSF63817">
    <property type="entry name" value="Sortase"/>
    <property type="match status" value="1"/>
</dbReference>
<dbReference type="InterPro" id="IPR023365">
    <property type="entry name" value="Sortase_dom-sf"/>
</dbReference>
<evidence type="ECO:0000256" key="1">
    <source>
        <dbReference type="ARBA" id="ARBA00022801"/>
    </source>
</evidence>
<dbReference type="Proteomes" id="UP000034793">
    <property type="component" value="Unassembled WGS sequence"/>
</dbReference>
<keyword evidence="2" id="KW-0472">Membrane</keyword>
<name>A0A0G0PR77_9BACT</name>
<proteinExistence type="predicted"/>
<dbReference type="InterPro" id="IPR005754">
    <property type="entry name" value="Sortase"/>
</dbReference>
<feature type="transmembrane region" description="Helical" evidence="2">
    <location>
        <begin position="6"/>
        <end position="25"/>
    </location>
</feature>
<keyword evidence="1" id="KW-0378">Hydrolase</keyword>
<keyword evidence="2" id="KW-0812">Transmembrane</keyword>
<sequence>MRRALGNILVILGIISLGLSLFFYWQRVTPRRLSFNIDNLGESEVVGESSKPTALLISDLGISLPIFPAKIQNGKWEATSKGVSYLSTSSIPGELGNSVIYGHNWKSLLGNLTKAKPGQEIMIYYSNGTKKTFKITHTQVVTPNQTKILDRTDDRRITLYTCTGFLDTKRFVVTAIYEEDRGATSLSSQ</sequence>
<evidence type="ECO:0008006" key="5">
    <source>
        <dbReference type="Google" id="ProtNLM"/>
    </source>
</evidence>
<evidence type="ECO:0000313" key="3">
    <source>
        <dbReference type="EMBL" id="KKR30448.1"/>
    </source>
</evidence>
<evidence type="ECO:0000256" key="2">
    <source>
        <dbReference type="SAM" id="Phobius"/>
    </source>
</evidence>
<dbReference type="AlphaFoldDB" id="A0A0G0PR77"/>
<reference evidence="3 4" key="1">
    <citation type="journal article" date="2015" name="Nature">
        <title>rRNA introns, odd ribosomes, and small enigmatic genomes across a large radiation of phyla.</title>
        <authorList>
            <person name="Brown C.T."/>
            <person name="Hug L.A."/>
            <person name="Thomas B.C."/>
            <person name="Sharon I."/>
            <person name="Castelle C.J."/>
            <person name="Singh A."/>
            <person name="Wilkins M.J."/>
            <person name="Williams K.H."/>
            <person name="Banfield J.F."/>
        </authorList>
    </citation>
    <scope>NUCLEOTIDE SEQUENCE [LARGE SCALE GENOMIC DNA]</scope>
</reference>
<dbReference type="Gene3D" id="2.40.260.10">
    <property type="entry name" value="Sortase"/>
    <property type="match status" value="1"/>
</dbReference>
<organism evidence="3 4">
    <name type="scientific">Candidatus Woesebacteria bacterium GW2011_GWA1_39_8</name>
    <dbReference type="NCBI Taxonomy" id="1618552"/>
    <lineage>
        <taxon>Bacteria</taxon>
        <taxon>Candidatus Woeseibacteriota</taxon>
    </lineage>
</organism>
<protein>
    <recommendedName>
        <fullName evidence="5">Sortase family protein</fullName>
    </recommendedName>
</protein>
<dbReference type="EMBL" id="LBXL01000006">
    <property type="protein sequence ID" value="KKR30448.1"/>
    <property type="molecule type" value="Genomic_DNA"/>
</dbReference>
<gene>
    <name evidence="3" type="ORF">UT61_C0006G0004</name>
</gene>
<evidence type="ECO:0000313" key="4">
    <source>
        <dbReference type="Proteomes" id="UP000034793"/>
    </source>
</evidence>
<dbReference type="NCBIfam" id="TIGR01076">
    <property type="entry name" value="sortase_fam"/>
    <property type="match status" value="1"/>
</dbReference>
<accession>A0A0G0PR77</accession>
<dbReference type="GO" id="GO:0016787">
    <property type="term" value="F:hydrolase activity"/>
    <property type="evidence" value="ECO:0007669"/>
    <property type="project" value="UniProtKB-KW"/>
</dbReference>
<comment type="caution">
    <text evidence="3">The sequence shown here is derived from an EMBL/GenBank/DDBJ whole genome shotgun (WGS) entry which is preliminary data.</text>
</comment>
<dbReference type="Pfam" id="PF04203">
    <property type="entry name" value="Sortase"/>
    <property type="match status" value="1"/>
</dbReference>